<dbReference type="FunFam" id="3.30.565.10:FF:000017">
    <property type="entry name" value="PMS1 homolog 1, mismatch repair system component"/>
    <property type="match status" value="1"/>
</dbReference>
<dbReference type="InterPro" id="IPR013507">
    <property type="entry name" value="DNA_mismatch_S5_2-like"/>
</dbReference>
<name>A0A0W4ZRH6_PNEJ7</name>
<dbReference type="GO" id="GO:0032389">
    <property type="term" value="C:MutLalpha complex"/>
    <property type="evidence" value="ECO:0007669"/>
    <property type="project" value="TreeGrafter"/>
</dbReference>
<dbReference type="NCBIfam" id="TIGR00585">
    <property type="entry name" value="mutl"/>
    <property type="match status" value="1"/>
</dbReference>
<proteinExistence type="inferred from homology"/>
<comment type="similarity">
    <text evidence="1">Belongs to the DNA mismatch repair MutL/HexB family.</text>
</comment>
<dbReference type="eggNOG" id="KOG1978">
    <property type="taxonomic scope" value="Eukaryota"/>
</dbReference>
<dbReference type="InterPro" id="IPR042121">
    <property type="entry name" value="MutL_C_regsub"/>
</dbReference>
<sequence length="820" mass="93808">MTMRIWKLSNEVGASLSSCQVILDLSSAVKELLENALDAGSTVIEIKFKNYGLEFLEVSDNGHGVLVEDLEHLAQRHATSKIQTFEDLDTLSSYGFRGEALHSLCKLGRVKIITAAEEQVPHATEITYDQEANIVSKKVVSSHKGTVVRVEQLFYSLPVRRKEFERNYKHDFQKALSMIQSYAIITTGIKLLVTNEQPKKPKIIHFSTRGNMHIKENVANLMGTRLLPTLMDINCKLSILNLYNIEVSGLLSKPICGETYINAKKQYIYINSRPCILPQITRAIGEIYKMYNILQYPFILINLIMPKNSYDINVSVDKRTIFLHHEKEIICELKSILNDLFQNASEKIDQDTISLSQKSNFKNLDQSLDKFTKERFSYSTNDSKTTRGENRENIPEKTNMDTNSSENVPLNKYLFRNRSQEKQNTLSSEKDIDKSLRIEELSSNNRTKYHQESDKSNVSVSLKRKKDDEFSQKLLNNSTINSNNGSKSPIKENTASVHNEQGKSEKTIPLSDSFSKNTTETDNIATFSSEANNSITCEISELDTLRNNDHYTRNTISNETKKVPENANVKYLYEYEYRELSTSIVTSKEEIKKKFSEDFLNTDSYTEIESLDVSDMSREQSENQLNLALSKKDFFSMKVIGQFNLGFIIVSLPSHKEGSKLELFIIDQHASDEKYKFEKLLLNTTIESQPLLKPYQLNLTIIEEIVVMEHIEILEKNGFKIELDHNKKPGERCKLVSLPQNKDLEEMISKLQENPQKDVQCNKIRNILASKACRSSVMVGDALTLSTMYNIVKRMGEMDNPWNCPHGRPTIRMIGRISQT</sequence>
<dbReference type="Gene3D" id="3.30.1540.20">
    <property type="entry name" value="MutL, C-terminal domain, dimerisation subdomain"/>
    <property type="match status" value="1"/>
</dbReference>
<dbReference type="InterPro" id="IPR014762">
    <property type="entry name" value="DNA_mismatch_repair_CS"/>
</dbReference>
<dbReference type="InterPro" id="IPR020568">
    <property type="entry name" value="Ribosomal_Su5_D2-typ_SF"/>
</dbReference>
<dbReference type="PANTHER" id="PTHR10073">
    <property type="entry name" value="DNA MISMATCH REPAIR PROTEIN MLH, PMS, MUTL"/>
    <property type="match status" value="1"/>
</dbReference>
<dbReference type="InterPro" id="IPR014721">
    <property type="entry name" value="Ribsml_uS5_D2-typ_fold_subgr"/>
</dbReference>
<dbReference type="Gene3D" id="3.30.1370.100">
    <property type="entry name" value="MutL, C-terminal domain, regulatory subdomain"/>
    <property type="match status" value="1"/>
</dbReference>
<dbReference type="InterPro" id="IPR042120">
    <property type="entry name" value="MutL_C_dimsub"/>
</dbReference>
<dbReference type="GeneID" id="28940043"/>
<dbReference type="SUPFAM" id="SSF54211">
    <property type="entry name" value="Ribosomal protein S5 domain 2-like"/>
    <property type="match status" value="1"/>
</dbReference>
<dbReference type="Gene3D" id="3.30.230.10">
    <property type="match status" value="1"/>
</dbReference>
<dbReference type="SUPFAM" id="SSF55874">
    <property type="entry name" value="ATPase domain of HSP90 chaperone/DNA topoisomerase II/histidine kinase"/>
    <property type="match status" value="1"/>
</dbReference>
<dbReference type="InterPro" id="IPR014790">
    <property type="entry name" value="MutL_C"/>
</dbReference>
<feature type="domain" description="DNA mismatch repair protein S5" evidence="5">
    <location>
        <begin position="218"/>
        <end position="342"/>
    </location>
</feature>
<dbReference type="GO" id="GO:0030983">
    <property type="term" value="F:mismatched DNA binding"/>
    <property type="evidence" value="ECO:0007669"/>
    <property type="project" value="InterPro"/>
</dbReference>
<dbReference type="GO" id="GO:0005524">
    <property type="term" value="F:ATP binding"/>
    <property type="evidence" value="ECO:0007669"/>
    <property type="project" value="InterPro"/>
</dbReference>
<dbReference type="InterPro" id="IPR036890">
    <property type="entry name" value="HATPase_C_sf"/>
</dbReference>
<evidence type="ECO:0008006" key="8">
    <source>
        <dbReference type="Google" id="ProtNLM"/>
    </source>
</evidence>
<keyword evidence="7" id="KW-1185">Reference proteome</keyword>
<dbReference type="GO" id="GO:0140664">
    <property type="term" value="F:ATP-dependent DNA damage sensor activity"/>
    <property type="evidence" value="ECO:0007669"/>
    <property type="project" value="InterPro"/>
</dbReference>
<evidence type="ECO:0000259" key="5">
    <source>
        <dbReference type="SMART" id="SM01340"/>
    </source>
</evidence>
<dbReference type="InterPro" id="IPR037198">
    <property type="entry name" value="MutL_C_sf"/>
</dbReference>
<dbReference type="CDD" id="cd03484">
    <property type="entry name" value="MutL_Trans_hPMS_2_like"/>
    <property type="match status" value="1"/>
</dbReference>
<dbReference type="VEuPathDB" id="FungiDB:T551_01525"/>
<dbReference type="Proteomes" id="UP000053447">
    <property type="component" value="Unassembled WGS sequence"/>
</dbReference>
<dbReference type="Pfam" id="PF08676">
    <property type="entry name" value="MutL_C"/>
    <property type="match status" value="1"/>
</dbReference>
<dbReference type="PROSITE" id="PS00058">
    <property type="entry name" value="DNA_MISMATCH_REPAIR_1"/>
    <property type="match status" value="1"/>
</dbReference>
<dbReference type="STRING" id="1408657.A0A0W4ZRH6"/>
<organism evidence="6 7">
    <name type="scientific">Pneumocystis jirovecii (strain RU7)</name>
    <name type="common">Human pneumocystis pneumonia agent</name>
    <dbReference type="NCBI Taxonomy" id="1408657"/>
    <lineage>
        <taxon>Eukaryota</taxon>
        <taxon>Fungi</taxon>
        <taxon>Dikarya</taxon>
        <taxon>Ascomycota</taxon>
        <taxon>Taphrinomycotina</taxon>
        <taxon>Pneumocystomycetes</taxon>
        <taxon>Pneumocystaceae</taxon>
        <taxon>Pneumocystis</taxon>
    </lineage>
</organism>
<dbReference type="EMBL" id="LFWA01000006">
    <property type="protein sequence ID" value="KTW30973.1"/>
    <property type="molecule type" value="Genomic_DNA"/>
</dbReference>
<evidence type="ECO:0000313" key="6">
    <source>
        <dbReference type="EMBL" id="KTW30973.1"/>
    </source>
</evidence>
<feature type="compositionally biased region" description="Basic and acidic residues" evidence="3">
    <location>
        <begin position="384"/>
        <end position="399"/>
    </location>
</feature>
<dbReference type="CDD" id="cd16926">
    <property type="entry name" value="HATPase_MutL-MLH-PMS-like"/>
    <property type="match status" value="1"/>
</dbReference>
<dbReference type="GO" id="GO:0061982">
    <property type="term" value="P:meiosis I cell cycle process"/>
    <property type="evidence" value="ECO:0007669"/>
    <property type="project" value="UniProtKB-ARBA"/>
</dbReference>
<dbReference type="OrthoDB" id="10263226at2759"/>
<keyword evidence="2" id="KW-0227">DNA damage</keyword>
<dbReference type="PANTHER" id="PTHR10073:SF52">
    <property type="entry name" value="MISMATCH REPAIR ENDONUCLEASE PMS2"/>
    <property type="match status" value="1"/>
</dbReference>
<dbReference type="GO" id="GO:0016887">
    <property type="term" value="F:ATP hydrolysis activity"/>
    <property type="evidence" value="ECO:0007669"/>
    <property type="project" value="InterPro"/>
</dbReference>
<feature type="compositionally biased region" description="Polar residues" evidence="3">
    <location>
        <begin position="473"/>
        <end position="499"/>
    </location>
</feature>
<dbReference type="FunFam" id="3.30.1370.100:FF:000001">
    <property type="entry name" value="Mismatch repair endonuclease pms1, putative"/>
    <property type="match status" value="1"/>
</dbReference>
<evidence type="ECO:0000259" key="4">
    <source>
        <dbReference type="SMART" id="SM00853"/>
    </source>
</evidence>
<dbReference type="SMART" id="SM01340">
    <property type="entry name" value="DNA_mis_repair"/>
    <property type="match status" value="1"/>
</dbReference>
<dbReference type="Pfam" id="PF01119">
    <property type="entry name" value="DNA_mis_repair"/>
    <property type="match status" value="1"/>
</dbReference>
<dbReference type="RefSeq" id="XP_018229963.1">
    <property type="nucleotide sequence ID" value="XM_018373788.1"/>
</dbReference>
<feature type="domain" description="MutL C-terminal dimerisation" evidence="4">
    <location>
        <begin position="639"/>
        <end position="783"/>
    </location>
</feature>
<protein>
    <recommendedName>
        <fullName evidence="8">DNA mismatch repair protein MutL</fullName>
    </recommendedName>
</protein>
<feature type="region of interest" description="Disordered" evidence="3">
    <location>
        <begin position="379"/>
        <end position="408"/>
    </location>
</feature>
<dbReference type="Gene3D" id="3.30.565.10">
    <property type="entry name" value="Histidine kinase-like ATPase, C-terminal domain"/>
    <property type="match status" value="1"/>
</dbReference>
<evidence type="ECO:0000256" key="1">
    <source>
        <dbReference type="ARBA" id="ARBA00006082"/>
    </source>
</evidence>
<comment type="caution">
    <text evidence="6">The sequence shown here is derived from an EMBL/GenBank/DDBJ whole genome shotgun (WGS) entry which is preliminary data.</text>
</comment>
<gene>
    <name evidence="6" type="ORF">T551_01525</name>
</gene>
<dbReference type="Pfam" id="PF13589">
    <property type="entry name" value="HATPase_c_3"/>
    <property type="match status" value="1"/>
</dbReference>
<dbReference type="SMART" id="SM00853">
    <property type="entry name" value="MutL_C"/>
    <property type="match status" value="1"/>
</dbReference>
<evidence type="ECO:0000313" key="7">
    <source>
        <dbReference type="Proteomes" id="UP000053447"/>
    </source>
</evidence>
<reference evidence="7" key="1">
    <citation type="journal article" date="2016" name="Nat. Commun.">
        <title>Genome analysis of three Pneumocystis species reveals adaptation mechanisms to life exclusively in mammalian hosts.</title>
        <authorList>
            <person name="Ma L."/>
            <person name="Chen Z."/>
            <person name="Huang D.W."/>
            <person name="Kutty G."/>
            <person name="Ishihara M."/>
            <person name="Wang H."/>
            <person name="Abouelleil A."/>
            <person name="Bishop L."/>
            <person name="Davey E."/>
            <person name="Deng R."/>
            <person name="Deng X."/>
            <person name="Fan L."/>
            <person name="Fantoni G."/>
            <person name="Fitzgerald M."/>
            <person name="Gogineni E."/>
            <person name="Goldberg J.M."/>
            <person name="Handley G."/>
            <person name="Hu X."/>
            <person name="Huber C."/>
            <person name="Jiao X."/>
            <person name="Jones K."/>
            <person name="Levin J.Z."/>
            <person name="Liu Y."/>
            <person name="Macdonald P."/>
            <person name="Melnikov A."/>
            <person name="Raley C."/>
            <person name="Sassi M."/>
            <person name="Sherman B.T."/>
            <person name="Song X."/>
            <person name="Sykes S."/>
            <person name="Tran B."/>
            <person name="Walsh L."/>
            <person name="Xia Y."/>
            <person name="Yang J."/>
            <person name="Young S."/>
            <person name="Zeng Q."/>
            <person name="Zheng X."/>
            <person name="Stephens R."/>
            <person name="Nusbaum C."/>
            <person name="Birren B.W."/>
            <person name="Azadi P."/>
            <person name="Lempicki R.A."/>
            <person name="Cuomo C.A."/>
            <person name="Kovacs J.A."/>
        </authorList>
    </citation>
    <scope>NUCLEOTIDE SEQUENCE [LARGE SCALE GENOMIC DNA]</scope>
    <source>
        <strain evidence="7">RU7</strain>
    </source>
</reference>
<dbReference type="InterPro" id="IPR002099">
    <property type="entry name" value="MutL/Mlh/PMS"/>
</dbReference>
<evidence type="ECO:0000256" key="3">
    <source>
        <dbReference type="SAM" id="MobiDB-lite"/>
    </source>
</evidence>
<dbReference type="InterPro" id="IPR038973">
    <property type="entry name" value="MutL/Mlh/Pms-like"/>
</dbReference>
<accession>A0A0W4ZRH6</accession>
<feature type="region of interest" description="Disordered" evidence="3">
    <location>
        <begin position="443"/>
        <end position="517"/>
    </location>
</feature>
<dbReference type="SUPFAM" id="SSF118116">
    <property type="entry name" value="DNA mismatch repair protein MutL"/>
    <property type="match status" value="1"/>
</dbReference>
<dbReference type="GO" id="GO:0006298">
    <property type="term" value="P:mismatch repair"/>
    <property type="evidence" value="ECO:0007669"/>
    <property type="project" value="InterPro"/>
</dbReference>
<dbReference type="AlphaFoldDB" id="A0A0W4ZRH6"/>
<evidence type="ECO:0000256" key="2">
    <source>
        <dbReference type="ARBA" id="ARBA00022763"/>
    </source>
</evidence>